<dbReference type="GO" id="GO:0005681">
    <property type="term" value="C:spliceosomal complex"/>
    <property type="evidence" value="ECO:0007669"/>
    <property type="project" value="TreeGrafter"/>
</dbReference>
<evidence type="ECO:0000256" key="6">
    <source>
        <dbReference type="SAM" id="MobiDB-lite"/>
    </source>
</evidence>
<feature type="domain" description="Beta-catenin-like protein 1 N-terminal" evidence="7">
    <location>
        <begin position="89"/>
        <end position="195"/>
    </location>
</feature>
<evidence type="ECO:0000259" key="7">
    <source>
        <dbReference type="SMART" id="SM01156"/>
    </source>
</evidence>
<dbReference type="InterPro" id="IPR013180">
    <property type="entry name" value="CTNNBL1_N"/>
</dbReference>
<dbReference type="PANTHER" id="PTHR14978">
    <property type="entry name" value="BETA-CATENIN-LIKE PROTEIN 1 NUCLEAR ASSOCIATED PROTEIN"/>
    <property type="match status" value="1"/>
</dbReference>
<feature type="compositionally biased region" description="Acidic residues" evidence="6">
    <location>
        <begin position="51"/>
        <end position="78"/>
    </location>
</feature>
<proteinExistence type="predicted"/>
<evidence type="ECO:0000313" key="8">
    <source>
        <dbReference type="EMBL" id="KAK3173702.1"/>
    </source>
</evidence>
<dbReference type="Proteomes" id="UP001276659">
    <property type="component" value="Unassembled WGS sequence"/>
</dbReference>
<dbReference type="GO" id="GO:0010467">
    <property type="term" value="P:gene expression"/>
    <property type="evidence" value="ECO:0007669"/>
    <property type="project" value="UniProtKB-ARBA"/>
</dbReference>
<evidence type="ECO:0000256" key="3">
    <source>
        <dbReference type="ARBA" id="ARBA00022737"/>
    </source>
</evidence>
<evidence type="ECO:0000256" key="2">
    <source>
        <dbReference type="ARBA" id="ARBA00022553"/>
    </source>
</evidence>
<evidence type="ECO:0000313" key="9">
    <source>
        <dbReference type="Proteomes" id="UP001276659"/>
    </source>
</evidence>
<organism evidence="8 9">
    <name type="scientific">Lepraria neglecta</name>
    <dbReference type="NCBI Taxonomy" id="209136"/>
    <lineage>
        <taxon>Eukaryota</taxon>
        <taxon>Fungi</taxon>
        <taxon>Dikarya</taxon>
        <taxon>Ascomycota</taxon>
        <taxon>Pezizomycotina</taxon>
        <taxon>Lecanoromycetes</taxon>
        <taxon>OSLEUM clade</taxon>
        <taxon>Lecanoromycetidae</taxon>
        <taxon>Lecanorales</taxon>
        <taxon>Lecanorineae</taxon>
        <taxon>Stereocaulaceae</taxon>
        <taxon>Lepraria</taxon>
    </lineage>
</organism>
<gene>
    <name evidence="8" type="ORF">OEA41_007034</name>
</gene>
<dbReference type="FunFam" id="1.25.10.10:FF:001136">
    <property type="entry name" value="Beta-catenin-like protein 1"/>
    <property type="match status" value="1"/>
</dbReference>
<reference evidence="8" key="1">
    <citation type="submission" date="2022-11" db="EMBL/GenBank/DDBJ databases">
        <title>Chromosomal genome sequence assembly and mating type (MAT) locus characterization of the leprose asexual lichenized fungus Lepraria neglecta (Nyl.) Erichsen.</title>
        <authorList>
            <person name="Allen J.L."/>
            <person name="Pfeffer B."/>
        </authorList>
    </citation>
    <scope>NUCLEOTIDE SEQUENCE</scope>
    <source>
        <strain evidence="8">Allen 5258</strain>
    </source>
</reference>
<accession>A0AAD9ZBE9</accession>
<dbReference type="Pfam" id="PF08216">
    <property type="entry name" value="CTNNBL"/>
    <property type="match status" value="1"/>
</dbReference>
<evidence type="ECO:0000256" key="4">
    <source>
        <dbReference type="ARBA" id="ARBA00023054"/>
    </source>
</evidence>
<dbReference type="InterPro" id="IPR011989">
    <property type="entry name" value="ARM-like"/>
</dbReference>
<evidence type="ECO:0000256" key="5">
    <source>
        <dbReference type="ARBA" id="ARBA00023242"/>
    </source>
</evidence>
<sequence>MSTLDELFKKPSLPGNKRKLDATRDPNEVYKATKLSANGDVKTNGKATVEGGDDDEDMEAGPEMPTEEEDEEGPEDEEGRFFGGGITRNTKDVLDFMEEQDKDETKPEKIDIAWLRKLALNFEKRISKNAELRAKFEDIPQKFMGSEADLDADVKALSILSEHPELYGEFAKLGCVASLVSLLSHENTDIAIDAIEIINELTDEDVEAEQEQWDTLVDALLEADLLNLLYENITRLNEELESDRAGIYHVLGVLESLSSRPSIVSTIGKDTQLLSWLLSRIKKPEPNVTQNKQYSAEVLAILLQSSPTNRSQLISLDGIDTLLQLLSPYRKRDPAKGTEEEEYVENVFDCLTCCVDDSEGKAKFLEAEGIELCLIMLREGKISRPRALRLLDHALGGPDGGACCERLVEAAGLKSTFSLFMKKQDSEATEHLLGILSSLLRSLLANEAPRIRLLAKFVEKDYQVPGRLVQIRRECVSKVSKVDQEIKAEKSELEPEEQEERADEWLSRRLDAGLYVLQTVDVILAWLVAEDDGARRKIRELLRDRDESFKDLKATLQGSFSKALLRGHRLTRFSEQLNSMNASPEDEDVMLKDMLSTLIQHL</sequence>
<keyword evidence="2" id="KW-0597">Phosphoprotein</keyword>
<comment type="caution">
    <text evidence="8">The sequence shown here is derived from an EMBL/GenBank/DDBJ whole genome shotgun (WGS) entry which is preliminary data.</text>
</comment>
<dbReference type="SUPFAM" id="SSF48371">
    <property type="entry name" value="ARM repeat"/>
    <property type="match status" value="1"/>
</dbReference>
<name>A0AAD9ZBE9_9LECA</name>
<dbReference type="PANTHER" id="PTHR14978:SF0">
    <property type="entry name" value="BETA-CATENIN-LIKE PROTEIN 1"/>
    <property type="match status" value="1"/>
</dbReference>
<feature type="compositionally biased region" description="Basic and acidic residues" evidence="6">
    <location>
        <begin position="18"/>
        <end position="28"/>
    </location>
</feature>
<protein>
    <recommendedName>
        <fullName evidence="7">Beta-catenin-like protein 1 N-terminal domain-containing protein</fullName>
    </recommendedName>
</protein>
<feature type="region of interest" description="Disordered" evidence="6">
    <location>
        <begin position="1"/>
        <end position="87"/>
    </location>
</feature>
<keyword evidence="9" id="KW-1185">Reference proteome</keyword>
<dbReference type="SMART" id="SM01156">
    <property type="entry name" value="DUF1716"/>
    <property type="match status" value="1"/>
</dbReference>
<comment type="subcellular location">
    <subcellularLocation>
        <location evidence="1">Nucleus</location>
    </subcellularLocation>
</comment>
<dbReference type="EMBL" id="JASNWA010000007">
    <property type="protein sequence ID" value="KAK3173702.1"/>
    <property type="molecule type" value="Genomic_DNA"/>
</dbReference>
<keyword evidence="5" id="KW-0539">Nucleus</keyword>
<evidence type="ECO:0000256" key="1">
    <source>
        <dbReference type="ARBA" id="ARBA00004123"/>
    </source>
</evidence>
<dbReference type="InterPro" id="IPR016024">
    <property type="entry name" value="ARM-type_fold"/>
</dbReference>
<dbReference type="AlphaFoldDB" id="A0AAD9ZBE9"/>
<keyword evidence="3" id="KW-0677">Repeat</keyword>
<keyword evidence="4" id="KW-0175">Coiled coil</keyword>
<dbReference type="InterPro" id="IPR039678">
    <property type="entry name" value="CTNNBL1"/>
</dbReference>
<dbReference type="Gene3D" id="1.25.10.10">
    <property type="entry name" value="Leucine-rich Repeat Variant"/>
    <property type="match status" value="1"/>
</dbReference>